<accession>A0AAJ0GNR3</accession>
<feature type="compositionally biased region" description="Low complexity" evidence="1">
    <location>
        <begin position="359"/>
        <end position="372"/>
    </location>
</feature>
<sequence>MVGTMEPFVPSTPSPGPTARIHTPPAPQHGYSDNYQPYTPGPRKSTRIAQRAANRTPSPQPSSRRHQQESSLGSPKSTNKHFASNMATPALSPQKKRMPPMDSSRRVSGTLTAEGTATAAVALGLSPAPMPESRSRRTSAMTGAGNLVTPAKTPSKPPNDKVKDKVKAVARNLFHSDDEERPSSFYSVEVAEASFEIYTDSNARVPEKDTSAENPFYVGEHTAVPEPPRRRSKRNTVTIPGEGRVSIEEAVRREDGMLITFRGKKQFRKFSELEESLDDGEGGLESAVEAPRRHFTRSSIKPRLLFPTAMADEAKLENADEEAPTDIEDHVLAGLEAEKPETPVDLIEEAAGTPKAPRHAPASPPATARTTRFGSKKATESSPMKAKPAKGSPFDSWRRTKAGAQSTGHKRSGEDIPAAASKRTRA</sequence>
<dbReference type="GeneID" id="87882287"/>
<organism evidence="2 3">
    <name type="scientific">Chaetomium strumarium</name>
    <dbReference type="NCBI Taxonomy" id="1170767"/>
    <lineage>
        <taxon>Eukaryota</taxon>
        <taxon>Fungi</taxon>
        <taxon>Dikarya</taxon>
        <taxon>Ascomycota</taxon>
        <taxon>Pezizomycotina</taxon>
        <taxon>Sordariomycetes</taxon>
        <taxon>Sordariomycetidae</taxon>
        <taxon>Sordariales</taxon>
        <taxon>Chaetomiaceae</taxon>
        <taxon>Chaetomium</taxon>
    </lineage>
</organism>
<feature type="region of interest" description="Disordered" evidence="1">
    <location>
        <begin position="122"/>
        <end position="163"/>
    </location>
</feature>
<name>A0AAJ0GNR3_9PEZI</name>
<reference evidence="2" key="2">
    <citation type="submission" date="2023-06" db="EMBL/GenBank/DDBJ databases">
        <authorList>
            <consortium name="Lawrence Berkeley National Laboratory"/>
            <person name="Mondo S.J."/>
            <person name="Hensen N."/>
            <person name="Bonometti L."/>
            <person name="Westerberg I."/>
            <person name="Brannstrom I.O."/>
            <person name="Guillou S."/>
            <person name="Cros-Aarteil S."/>
            <person name="Calhoun S."/>
            <person name="Haridas S."/>
            <person name="Kuo A."/>
            <person name="Pangilinan J."/>
            <person name="Riley R."/>
            <person name="Labutti K."/>
            <person name="Andreopoulos B."/>
            <person name="Lipzen A."/>
            <person name="Chen C."/>
            <person name="Yanf M."/>
            <person name="Daum C."/>
            <person name="Ng V."/>
            <person name="Clum A."/>
            <person name="Steindorff A."/>
            <person name="Ohm R."/>
            <person name="Martin F."/>
            <person name="Silar P."/>
            <person name="Natvig D."/>
            <person name="Lalanne C."/>
            <person name="Gautier V."/>
            <person name="Ament-Velasquez S.L."/>
            <person name="Kruys A."/>
            <person name="Hutchinson M.I."/>
            <person name="Powell A.J."/>
            <person name="Barry K."/>
            <person name="Miller A.N."/>
            <person name="Grigoriev I.V."/>
            <person name="Debuchy R."/>
            <person name="Gladieux P."/>
            <person name="Thoren M.H."/>
            <person name="Johannesson H."/>
        </authorList>
    </citation>
    <scope>NUCLEOTIDE SEQUENCE</scope>
    <source>
        <strain evidence="2">CBS 333.67</strain>
    </source>
</reference>
<evidence type="ECO:0000313" key="3">
    <source>
        <dbReference type="Proteomes" id="UP001273166"/>
    </source>
</evidence>
<dbReference type="RefSeq" id="XP_062719104.1">
    <property type="nucleotide sequence ID" value="XM_062863458.1"/>
</dbReference>
<protein>
    <submittedName>
        <fullName evidence="2">Uncharacterized protein</fullName>
    </submittedName>
</protein>
<feature type="region of interest" description="Disordered" evidence="1">
    <location>
        <begin position="274"/>
        <end position="301"/>
    </location>
</feature>
<evidence type="ECO:0000313" key="2">
    <source>
        <dbReference type="EMBL" id="KAK3303324.1"/>
    </source>
</evidence>
<feature type="region of interest" description="Disordered" evidence="1">
    <location>
        <begin position="1"/>
        <end position="110"/>
    </location>
</feature>
<feature type="region of interest" description="Disordered" evidence="1">
    <location>
        <begin position="202"/>
        <end position="238"/>
    </location>
</feature>
<gene>
    <name evidence="2" type="ORF">B0T15DRAFT_271123</name>
</gene>
<keyword evidence="3" id="KW-1185">Reference proteome</keyword>
<dbReference type="AlphaFoldDB" id="A0AAJ0GNR3"/>
<reference evidence="2" key="1">
    <citation type="journal article" date="2023" name="Mol. Phylogenet. Evol.">
        <title>Genome-scale phylogeny and comparative genomics of the fungal order Sordariales.</title>
        <authorList>
            <person name="Hensen N."/>
            <person name="Bonometti L."/>
            <person name="Westerberg I."/>
            <person name="Brannstrom I.O."/>
            <person name="Guillou S."/>
            <person name="Cros-Aarteil S."/>
            <person name="Calhoun S."/>
            <person name="Haridas S."/>
            <person name="Kuo A."/>
            <person name="Mondo S."/>
            <person name="Pangilinan J."/>
            <person name="Riley R."/>
            <person name="LaButti K."/>
            <person name="Andreopoulos B."/>
            <person name="Lipzen A."/>
            <person name="Chen C."/>
            <person name="Yan M."/>
            <person name="Daum C."/>
            <person name="Ng V."/>
            <person name="Clum A."/>
            <person name="Steindorff A."/>
            <person name="Ohm R.A."/>
            <person name="Martin F."/>
            <person name="Silar P."/>
            <person name="Natvig D.O."/>
            <person name="Lalanne C."/>
            <person name="Gautier V."/>
            <person name="Ament-Velasquez S.L."/>
            <person name="Kruys A."/>
            <person name="Hutchinson M.I."/>
            <person name="Powell A.J."/>
            <person name="Barry K."/>
            <person name="Miller A.N."/>
            <person name="Grigoriev I.V."/>
            <person name="Debuchy R."/>
            <person name="Gladieux P."/>
            <person name="Hiltunen Thoren M."/>
            <person name="Johannesson H."/>
        </authorList>
    </citation>
    <scope>NUCLEOTIDE SEQUENCE</scope>
    <source>
        <strain evidence="2">CBS 333.67</strain>
    </source>
</reference>
<feature type="region of interest" description="Disordered" evidence="1">
    <location>
        <begin position="313"/>
        <end position="426"/>
    </location>
</feature>
<evidence type="ECO:0000256" key="1">
    <source>
        <dbReference type="SAM" id="MobiDB-lite"/>
    </source>
</evidence>
<comment type="caution">
    <text evidence="2">The sequence shown here is derived from an EMBL/GenBank/DDBJ whole genome shotgun (WGS) entry which is preliminary data.</text>
</comment>
<proteinExistence type="predicted"/>
<dbReference type="EMBL" id="JAUDZG010000006">
    <property type="protein sequence ID" value="KAK3303324.1"/>
    <property type="molecule type" value="Genomic_DNA"/>
</dbReference>
<feature type="compositionally biased region" description="Polar residues" evidence="1">
    <location>
        <begin position="69"/>
        <end position="87"/>
    </location>
</feature>
<dbReference type="Proteomes" id="UP001273166">
    <property type="component" value="Unassembled WGS sequence"/>
</dbReference>
<feature type="compositionally biased region" description="Basic and acidic residues" evidence="1">
    <location>
        <begin position="327"/>
        <end position="342"/>
    </location>
</feature>